<evidence type="ECO:0000256" key="2">
    <source>
        <dbReference type="ARBA" id="ARBA00022723"/>
    </source>
</evidence>
<dbReference type="GO" id="GO:0016788">
    <property type="term" value="F:hydrolase activity, acting on ester bonds"/>
    <property type="evidence" value="ECO:0007669"/>
    <property type="project" value="InterPro"/>
</dbReference>
<dbReference type="InterPro" id="IPR053138">
    <property type="entry name" value="N-alpha-Ac-DABA_deacetylase"/>
</dbReference>
<evidence type="ECO:0000256" key="3">
    <source>
        <dbReference type="ARBA" id="ARBA00022801"/>
    </source>
</evidence>
<dbReference type="CDD" id="cd06254">
    <property type="entry name" value="M14_ASTE_ASPA-like"/>
    <property type="match status" value="1"/>
</dbReference>
<proteinExistence type="predicted"/>
<dbReference type="Proteomes" id="UP001108025">
    <property type="component" value="Unassembled WGS sequence"/>
</dbReference>
<dbReference type="PANTHER" id="PTHR37326:SF1">
    <property type="entry name" value="BLL3975 PROTEIN"/>
    <property type="match status" value="1"/>
</dbReference>
<gene>
    <name evidence="6" type="ORF">LO744_12800</name>
</gene>
<organism evidence="6 7">
    <name type="scientific">Chryseobacterium turcicum</name>
    <dbReference type="NCBI Taxonomy" id="2898076"/>
    <lineage>
        <taxon>Bacteria</taxon>
        <taxon>Pseudomonadati</taxon>
        <taxon>Bacteroidota</taxon>
        <taxon>Flavobacteriia</taxon>
        <taxon>Flavobacteriales</taxon>
        <taxon>Weeksellaceae</taxon>
        <taxon>Chryseobacterium group</taxon>
        <taxon>Chryseobacterium</taxon>
    </lineage>
</organism>
<dbReference type="RefSeq" id="WP_230669799.1">
    <property type="nucleotide sequence ID" value="NZ_JAJNAY010000001.1"/>
</dbReference>
<dbReference type="Gene3D" id="3.40.630.10">
    <property type="entry name" value="Zn peptidases"/>
    <property type="match status" value="1"/>
</dbReference>
<dbReference type="GO" id="GO:0016811">
    <property type="term" value="F:hydrolase activity, acting on carbon-nitrogen (but not peptide) bonds, in linear amides"/>
    <property type="evidence" value="ECO:0007669"/>
    <property type="project" value="InterPro"/>
</dbReference>
<evidence type="ECO:0000256" key="1">
    <source>
        <dbReference type="ARBA" id="ARBA00001947"/>
    </source>
</evidence>
<dbReference type="SUPFAM" id="SSF53187">
    <property type="entry name" value="Zn-dependent exopeptidases"/>
    <property type="match status" value="1"/>
</dbReference>
<dbReference type="InterPro" id="IPR043795">
    <property type="entry name" value="N-alpha-Ac-DABA-like"/>
</dbReference>
<dbReference type="EMBL" id="JAJNAY010000001">
    <property type="protein sequence ID" value="MCD1117738.1"/>
    <property type="molecule type" value="Genomic_DNA"/>
</dbReference>
<evidence type="ECO:0000313" key="7">
    <source>
        <dbReference type="Proteomes" id="UP001108025"/>
    </source>
</evidence>
<protein>
    <submittedName>
        <fullName evidence="6">M14 family metallopeptidase</fullName>
    </submittedName>
</protein>
<feature type="domain" description="Succinylglutamate desuccinylase/Aspartoacylase catalytic" evidence="5">
    <location>
        <begin position="63"/>
        <end position="255"/>
    </location>
</feature>
<sequence>MTNLISKAVVLSVFVSFSMMKSQSIKEILNQNGSFRKDTIFSIKSESKETYLPVTIVKGKEKGPVFTIVAGIHGYEYPPIIAVQELLKEIQPENIKGSLIIIPIANVESFQKRTPFINPLDQKNLNTAFPGLSNGTPTDQIAHLITKEIIPNSTIFLDIHGGDASEDLLPFVCYYNRKDAAENTKKAHELSIKSRIKYVVSYPYTLKSTDQSKYAFKEATQQGITALSIEAGKLGTVQKENVDLIKTAIYNMLEHSGNYIMRKSKAVTKKATVLLNQQDYIRVPENGIFYSNLKSGDKVKKNQILGYITDEFGNKKQDIVSQTDGIILYKVGTPPVNKGETLFCIGYNEL</sequence>
<keyword evidence="2" id="KW-0479">Metal-binding</keyword>
<name>A0A9Q3V1B2_9FLAO</name>
<dbReference type="Pfam" id="PF24827">
    <property type="entry name" value="AstE_AspA_cat"/>
    <property type="match status" value="1"/>
</dbReference>
<dbReference type="GO" id="GO:0046872">
    <property type="term" value="F:metal ion binding"/>
    <property type="evidence" value="ECO:0007669"/>
    <property type="project" value="UniProtKB-KW"/>
</dbReference>
<evidence type="ECO:0000256" key="4">
    <source>
        <dbReference type="ARBA" id="ARBA00022833"/>
    </source>
</evidence>
<reference evidence="6" key="1">
    <citation type="submission" date="2021-11" db="EMBL/GenBank/DDBJ databases">
        <title>Description of novel Chryseobacterium species.</title>
        <authorList>
            <person name="Saticioglu I.B."/>
            <person name="Ay H."/>
            <person name="Altun S."/>
            <person name="Duman M."/>
        </authorList>
    </citation>
    <scope>NUCLEOTIDE SEQUENCE</scope>
    <source>
        <strain evidence="6">C-17</strain>
    </source>
</reference>
<accession>A0A9Q3V1B2</accession>
<evidence type="ECO:0000259" key="5">
    <source>
        <dbReference type="Pfam" id="PF24827"/>
    </source>
</evidence>
<evidence type="ECO:0000313" key="6">
    <source>
        <dbReference type="EMBL" id="MCD1117738.1"/>
    </source>
</evidence>
<dbReference type="PANTHER" id="PTHR37326">
    <property type="entry name" value="BLL3975 PROTEIN"/>
    <property type="match status" value="1"/>
</dbReference>
<keyword evidence="3" id="KW-0378">Hydrolase</keyword>
<comment type="cofactor">
    <cofactor evidence="1">
        <name>Zn(2+)</name>
        <dbReference type="ChEBI" id="CHEBI:29105"/>
    </cofactor>
</comment>
<keyword evidence="7" id="KW-1185">Reference proteome</keyword>
<dbReference type="PIRSF" id="PIRSF039012">
    <property type="entry name" value="ASP"/>
    <property type="match status" value="1"/>
</dbReference>
<dbReference type="AlphaFoldDB" id="A0A9Q3V1B2"/>
<keyword evidence="4" id="KW-0862">Zinc</keyword>
<comment type="caution">
    <text evidence="6">The sequence shown here is derived from an EMBL/GenBank/DDBJ whole genome shotgun (WGS) entry which is preliminary data.</text>
</comment>
<dbReference type="InterPro" id="IPR055438">
    <property type="entry name" value="AstE_AspA_cat"/>
</dbReference>